<protein>
    <submittedName>
        <fullName evidence="1">Uncharacterized protein</fullName>
    </submittedName>
</protein>
<proteinExistence type="predicted"/>
<name>A0ABP0TM47_9BRYO</name>
<reference evidence="1" key="1">
    <citation type="submission" date="2024-02" db="EMBL/GenBank/DDBJ databases">
        <authorList>
            <consortium name="ELIXIR-Norway"/>
            <consortium name="Elixir Norway"/>
        </authorList>
    </citation>
    <scope>NUCLEOTIDE SEQUENCE</scope>
</reference>
<dbReference type="SUPFAM" id="SSF52058">
    <property type="entry name" value="L domain-like"/>
    <property type="match status" value="1"/>
</dbReference>
<sequence>MIGLHALLLDDCNIEGDFSKWPKKLRMLSWPCSPILELPTTLNLPNLVVLNLSQSKNLTCLWAQDIGIQVQNYQEIHLLKYL</sequence>
<evidence type="ECO:0000313" key="2">
    <source>
        <dbReference type="Proteomes" id="UP001497512"/>
    </source>
</evidence>
<evidence type="ECO:0000313" key="1">
    <source>
        <dbReference type="EMBL" id="CAK9200067.1"/>
    </source>
</evidence>
<accession>A0ABP0TM47</accession>
<keyword evidence="2" id="KW-1185">Reference proteome</keyword>
<organism evidence="1 2">
    <name type="scientific">Sphagnum troendelagicum</name>
    <dbReference type="NCBI Taxonomy" id="128251"/>
    <lineage>
        <taxon>Eukaryota</taxon>
        <taxon>Viridiplantae</taxon>
        <taxon>Streptophyta</taxon>
        <taxon>Embryophyta</taxon>
        <taxon>Bryophyta</taxon>
        <taxon>Sphagnophytina</taxon>
        <taxon>Sphagnopsida</taxon>
        <taxon>Sphagnales</taxon>
        <taxon>Sphagnaceae</taxon>
        <taxon>Sphagnum</taxon>
    </lineage>
</organism>
<dbReference type="EMBL" id="OZ019904">
    <property type="protein sequence ID" value="CAK9200067.1"/>
    <property type="molecule type" value="Genomic_DNA"/>
</dbReference>
<gene>
    <name evidence="1" type="ORF">CSSPTR1EN2_LOCUS5251</name>
</gene>
<dbReference type="Proteomes" id="UP001497512">
    <property type="component" value="Chromosome 12"/>
</dbReference>